<reference evidence="3" key="1">
    <citation type="submission" date="2018-01" db="EMBL/GenBank/DDBJ databases">
        <title>An insight into the sialome of Amazonian anophelines.</title>
        <authorList>
            <person name="Ribeiro J.M."/>
            <person name="Scarpassa V."/>
            <person name="Calvo E."/>
        </authorList>
    </citation>
    <scope>NUCLEOTIDE SEQUENCE</scope>
    <source>
        <tissue evidence="3">Salivary glands</tissue>
    </source>
</reference>
<feature type="chain" id="PRO_5014675924" evidence="2">
    <location>
        <begin position="19"/>
        <end position="91"/>
    </location>
</feature>
<proteinExistence type="predicted"/>
<feature type="region of interest" description="Disordered" evidence="1">
    <location>
        <begin position="40"/>
        <end position="70"/>
    </location>
</feature>
<protein>
    <submittedName>
        <fullName evidence="3">Putative secreted peptide</fullName>
    </submittedName>
</protein>
<dbReference type="AlphaFoldDB" id="A0A2M3ZUF1"/>
<evidence type="ECO:0000313" key="3">
    <source>
        <dbReference type="EMBL" id="MBW32197.1"/>
    </source>
</evidence>
<feature type="signal peptide" evidence="2">
    <location>
        <begin position="1"/>
        <end position="18"/>
    </location>
</feature>
<organism evidence="3">
    <name type="scientific">Anopheles braziliensis</name>
    <dbReference type="NCBI Taxonomy" id="58242"/>
    <lineage>
        <taxon>Eukaryota</taxon>
        <taxon>Metazoa</taxon>
        <taxon>Ecdysozoa</taxon>
        <taxon>Arthropoda</taxon>
        <taxon>Hexapoda</taxon>
        <taxon>Insecta</taxon>
        <taxon>Pterygota</taxon>
        <taxon>Neoptera</taxon>
        <taxon>Endopterygota</taxon>
        <taxon>Diptera</taxon>
        <taxon>Nematocera</taxon>
        <taxon>Culicoidea</taxon>
        <taxon>Culicidae</taxon>
        <taxon>Anophelinae</taxon>
        <taxon>Anopheles</taxon>
    </lineage>
</organism>
<dbReference type="EMBL" id="GGFM01011446">
    <property type="protein sequence ID" value="MBW32197.1"/>
    <property type="molecule type" value="Transcribed_RNA"/>
</dbReference>
<accession>A0A2M3ZUF1</accession>
<name>A0A2M3ZUF1_9DIPT</name>
<evidence type="ECO:0000256" key="2">
    <source>
        <dbReference type="SAM" id="SignalP"/>
    </source>
</evidence>
<sequence>MLVRLYLWVLCLPFASSPLRRDICIAILLGSVLNINFNSSSSNSRTRNNESRQHFLGNLPKHGTEHGTQSMGLPFGGRGFTFSLAAFPGRQ</sequence>
<evidence type="ECO:0000256" key="1">
    <source>
        <dbReference type="SAM" id="MobiDB-lite"/>
    </source>
</evidence>
<keyword evidence="2" id="KW-0732">Signal</keyword>